<protein>
    <submittedName>
        <fullName evidence="1">Uncharacterized protein</fullName>
    </submittedName>
</protein>
<gene>
    <name evidence="1" type="ORF">PODLI_1B033467</name>
</gene>
<sequence>MKATYISLLSLCSATTSLHYNLIEPVRRDVLDDERSTDGQIRERKELTNKKLEKYRIYFCVFI</sequence>
<reference evidence="1" key="1">
    <citation type="submission" date="2022-12" db="EMBL/GenBank/DDBJ databases">
        <authorList>
            <person name="Alioto T."/>
            <person name="Alioto T."/>
            <person name="Gomez Garrido J."/>
        </authorList>
    </citation>
    <scope>NUCLEOTIDE SEQUENCE</scope>
</reference>
<organism evidence="1 2">
    <name type="scientific">Podarcis lilfordi</name>
    <name type="common">Lilford's wall lizard</name>
    <dbReference type="NCBI Taxonomy" id="74358"/>
    <lineage>
        <taxon>Eukaryota</taxon>
        <taxon>Metazoa</taxon>
        <taxon>Chordata</taxon>
        <taxon>Craniata</taxon>
        <taxon>Vertebrata</taxon>
        <taxon>Euteleostomi</taxon>
        <taxon>Lepidosauria</taxon>
        <taxon>Squamata</taxon>
        <taxon>Bifurcata</taxon>
        <taxon>Unidentata</taxon>
        <taxon>Episquamata</taxon>
        <taxon>Laterata</taxon>
        <taxon>Lacertibaenia</taxon>
        <taxon>Lacertidae</taxon>
        <taxon>Podarcis</taxon>
    </lineage>
</organism>
<dbReference type="AlphaFoldDB" id="A0AA35K7I5"/>
<accession>A0AA35K7I5</accession>
<evidence type="ECO:0000313" key="1">
    <source>
        <dbReference type="EMBL" id="CAI5772184.1"/>
    </source>
</evidence>
<dbReference type="EMBL" id="OX395129">
    <property type="protein sequence ID" value="CAI5772184.1"/>
    <property type="molecule type" value="Genomic_DNA"/>
</dbReference>
<evidence type="ECO:0000313" key="2">
    <source>
        <dbReference type="Proteomes" id="UP001178461"/>
    </source>
</evidence>
<name>A0AA35K7I5_9SAUR</name>
<dbReference type="Proteomes" id="UP001178461">
    <property type="component" value="Chromosome 4"/>
</dbReference>
<keyword evidence="2" id="KW-1185">Reference proteome</keyword>
<proteinExistence type="predicted"/>